<evidence type="ECO:0000256" key="3">
    <source>
        <dbReference type="ARBA" id="ARBA00022912"/>
    </source>
</evidence>
<dbReference type="PANTHER" id="PTHR39181">
    <property type="entry name" value="TYROSINE-PROTEIN PHOSPHATASE YWQE"/>
    <property type="match status" value="1"/>
</dbReference>
<name>A0A917M8Z0_9BACL</name>
<dbReference type="Proteomes" id="UP000600247">
    <property type="component" value="Unassembled WGS sequence"/>
</dbReference>
<keyword evidence="3 5" id="KW-0904">Protein phosphatase</keyword>
<dbReference type="AlphaFoldDB" id="A0A917M8Z0"/>
<keyword evidence="2 5" id="KW-0378">Hydrolase</keyword>
<dbReference type="InterPro" id="IPR016667">
    <property type="entry name" value="Caps_polysacc_synth_CpsB/CapC"/>
</dbReference>
<evidence type="ECO:0000256" key="1">
    <source>
        <dbReference type="ARBA" id="ARBA00005750"/>
    </source>
</evidence>
<evidence type="ECO:0000313" key="6">
    <source>
        <dbReference type="EMBL" id="GGG84979.1"/>
    </source>
</evidence>
<protein>
    <recommendedName>
        <fullName evidence="5">Tyrosine-protein phosphatase</fullName>
        <ecNumber evidence="5">3.1.3.48</ecNumber>
    </recommendedName>
</protein>
<dbReference type="GO" id="GO:0004725">
    <property type="term" value="F:protein tyrosine phosphatase activity"/>
    <property type="evidence" value="ECO:0007669"/>
    <property type="project" value="UniProtKB-UniRule"/>
</dbReference>
<proteinExistence type="inferred from homology"/>
<dbReference type="EC" id="3.1.3.48" evidence="5"/>
<reference evidence="6 7" key="1">
    <citation type="journal article" date="2014" name="Int. J. Syst. Evol. Microbiol.">
        <title>Complete genome sequence of Corynebacterium casei LMG S-19264T (=DSM 44701T), isolated from a smear-ripened cheese.</title>
        <authorList>
            <consortium name="US DOE Joint Genome Institute (JGI-PGF)"/>
            <person name="Walter F."/>
            <person name="Albersmeier A."/>
            <person name="Kalinowski J."/>
            <person name="Ruckert C."/>
        </authorList>
    </citation>
    <scope>NUCLEOTIDE SEQUENCE [LARGE SCALE GENOMIC DNA]</scope>
    <source>
        <strain evidence="6 7">CGMCC 1.15286</strain>
    </source>
</reference>
<dbReference type="Gene3D" id="3.20.20.140">
    <property type="entry name" value="Metal-dependent hydrolases"/>
    <property type="match status" value="1"/>
</dbReference>
<comment type="caution">
    <text evidence="6">The sequence shown here is derived from an EMBL/GenBank/DDBJ whole genome shotgun (WGS) entry which is preliminary data.</text>
</comment>
<dbReference type="PIRSF" id="PIRSF016557">
    <property type="entry name" value="Caps_synth_CpsB"/>
    <property type="match status" value="1"/>
</dbReference>
<comment type="similarity">
    <text evidence="1 5">Belongs to the metallo-dependent hydrolases superfamily. CpsB/CapC family.</text>
</comment>
<dbReference type="InterPro" id="IPR016195">
    <property type="entry name" value="Pol/histidinol_Pase-like"/>
</dbReference>
<gene>
    <name evidence="6" type="primary">ywqE</name>
    <name evidence="6" type="ORF">GCM10010918_48640</name>
</gene>
<evidence type="ECO:0000256" key="5">
    <source>
        <dbReference type="PIRNR" id="PIRNR016557"/>
    </source>
</evidence>
<comment type="catalytic activity">
    <reaction evidence="4 5">
        <text>O-phospho-L-tyrosyl-[protein] + H2O = L-tyrosyl-[protein] + phosphate</text>
        <dbReference type="Rhea" id="RHEA:10684"/>
        <dbReference type="Rhea" id="RHEA-COMP:10136"/>
        <dbReference type="Rhea" id="RHEA-COMP:20101"/>
        <dbReference type="ChEBI" id="CHEBI:15377"/>
        <dbReference type="ChEBI" id="CHEBI:43474"/>
        <dbReference type="ChEBI" id="CHEBI:46858"/>
        <dbReference type="ChEBI" id="CHEBI:61978"/>
        <dbReference type="EC" id="3.1.3.48"/>
    </reaction>
</comment>
<dbReference type="RefSeq" id="WP_188892292.1">
    <property type="nucleotide sequence ID" value="NZ_BMHY01000014.1"/>
</dbReference>
<organism evidence="6 7">
    <name type="scientific">Paenibacillus radicis</name>
    <name type="common">ex Gao et al. 2016</name>
    <dbReference type="NCBI Taxonomy" id="1737354"/>
    <lineage>
        <taxon>Bacteria</taxon>
        <taxon>Bacillati</taxon>
        <taxon>Bacillota</taxon>
        <taxon>Bacilli</taxon>
        <taxon>Bacillales</taxon>
        <taxon>Paenibacillaceae</taxon>
        <taxon>Paenibacillus</taxon>
    </lineage>
</organism>
<dbReference type="SUPFAM" id="SSF89550">
    <property type="entry name" value="PHP domain-like"/>
    <property type="match status" value="1"/>
</dbReference>
<dbReference type="EMBL" id="BMHY01000014">
    <property type="protein sequence ID" value="GGG84979.1"/>
    <property type="molecule type" value="Genomic_DNA"/>
</dbReference>
<evidence type="ECO:0000256" key="2">
    <source>
        <dbReference type="ARBA" id="ARBA00022801"/>
    </source>
</evidence>
<sequence>MIDIHSHILPGIDDGAADWADSLMLARAAVAEGITDIIATPHHYDRKYKNDAEQVLALVTELNDRLNKQEIPLMVHAGQEIHIHEELLAHLDEGNLLSLANTSYMLLEMPHSRMPNVMEHIVYELCLAGIKPIIAHPERNAEVLKHPERLAGLIELGAYAQVTSHSLLGGFGREIERTSWELCRHGLIHFIASDAHHLSWRGFRMREAFEKTEEVLGASTAAAYARNAELLLHNKEVGMTAIRQSERRLKGWSSFRALFRK</sequence>
<keyword evidence="7" id="KW-1185">Reference proteome</keyword>
<dbReference type="PANTHER" id="PTHR39181:SF1">
    <property type="entry name" value="TYROSINE-PROTEIN PHOSPHATASE YWQE"/>
    <property type="match status" value="1"/>
</dbReference>
<evidence type="ECO:0000313" key="7">
    <source>
        <dbReference type="Proteomes" id="UP000600247"/>
    </source>
</evidence>
<dbReference type="GO" id="GO:0030145">
    <property type="term" value="F:manganese ion binding"/>
    <property type="evidence" value="ECO:0007669"/>
    <property type="project" value="UniProtKB-UniRule"/>
</dbReference>
<accession>A0A917M8Z0</accession>
<evidence type="ECO:0000256" key="4">
    <source>
        <dbReference type="ARBA" id="ARBA00051722"/>
    </source>
</evidence>
<dbReference type="Pfam" id="PF19567">
    <property type="entry name" value="CpsB_CapC"/>
    <property type="match status" value="1"/>
</dbReference>